<feature type="coiled-coil region" evidence="10">
    <location>
        <begin position="318"/>
        <end position="371"/>
    </location>
</feature>
<evidence type="ECO:0000256" key="7">
    <source>
        <dbReference type="ARBA" id="ARBA00023069"/>
    </source>
</evidence>
<name>A0A8K0P0N6_LADFU</name>
<feature type="compositionally biased region" description="Basic residues" evidence="11">
    <location>
        <begin position="387"/>
        <end position="407"/>
    </location>
</feature>
<protein>
    <recommendedName>
        <fullName evidence="4">Dynein regulatory complex protein 10</fullName>
    </recommendedName>
</protein>
<feature type="region of interest" description="Disordered" evidence="11">
    <location>
        <begin position="387"/>
        <end position="425"/>
    </location>
</feature>
<dbReference type="EMBL" id="KZ308381">
    <property type="protein sequence ID" value="KAG8228697.1"/>
    <property type="molecule type" value="Genomic_DNA"/>
</dbReference>
<comment type="caution">
    <text evidence="12">The sequence shown here is derived from an EMBL/GenBank/DDBJ whole genome shotgun (WGS) entry which is preliminary data.</text>
</comment>
<evidence type="ECO:0000256" key="3">
    <source>
        <dbReference type="ARBA" id="ARBA00009071"/>
    </source>
</evidence>
<dbReference type="AlphaFoldDB" id="A0A8K0P0N6"/>
<dbReference type="PANTHER" id="PTHR31598:SF1">
    <property type="entry name" value="DYNEIN REGULATORY COMPLEX PROTEIN 10"/>
    <property type="match status" value="1"/>
</dbReference>
<keyword evidence="5" id="KW-0963">Cytoplasm</keyword>
<gene>
    <name evidence="12" type="ORF">J437_LFUL008686</name>
</gene>
<evidence type="ECO:0000256" key="11">
    <source>
        <dbReference type="SAM" id="MobiDB-lite"/>
    </source>
</evidence>
<dbReference type="InterPro" id="IPR042815">
    <property type="entry name" value="DRC10"/>
</dbReference>
<evidence type="ECO:0000256" key="6">
    <source>
        <dbReference type="ARBA" id="ARBA00022846"/>
    </source>
</evidence>
<keyword evidence="8" id="KW-0206">Cytoskeleton</keyword>
<evidence type="ECO:0000256" key="2">
    <source>
        <dbReference type="ARBA" id="ARBA00004611"/>
    </source>
</evidence>
<feature type="coiled-coil region" evidence="10">
    <location>
        <begin position="214"/>
        <end position="241"/>
    </location>
</feature>
<evidence type="ECO:0000313" key="12">
    <source>
        <dbReference type="EMBL" id="KAG8228697.1"/>
    </source>
</evidence>
<evidence type="ECO:0000256" key="1">
    <source>
        <dbReference type="ARBA" id="ARBA00003029"/>
    </source>
</evidence>
<keyword evidence="6" id="KW-0282">Flagellum</keyword>
<evidence type="ECO:0000256" key="4">
    <source>
        <dbReference type="ARBA" id="ARBA00021752"/>
    </source>
</evidence>
<dbReference type="OrthoDB" id="536093at2759"/>
<evidence type="ECO:0000313" key="13">
    <source>
        <dbReference type="Proteomes" id="UP000792457"/>
    </source>
</evidence>
<keyword evidence="13" id="KW-1185">Reference proteome</keyword>
<proteinExistence type="inferred from homology"/>
<evidence type="ECO:0000256" key="8">
    <source>
        <dbReference type="ARBA" id="ARBA00023212"/>
    </source>
</evidence>
<comment type="subcellular location">
    <subcellularLocation>
        <location evidence="2">Cytoplasm</location>
        <location evidence="2">Cytoskeleton</location>
        <location evidence="2">Flagellum axoneme</location>
    </subcellularLocation>
</comment>
<comment type="similarity">
    <text evidence="3">Belongs to the DRC10 family.</text>
</comment>
<organism evidence="12 13">
    <name type="scientific">Ladona fulva</name>
    <name type="common">Scarce chaser dragonfly</name>
    <name type="synonym">Libellula fulva</name>
    <dbReference type="NCBI Taxonomy" id="123851"/>
    <lineage>
        <taxon>Eukaryota</taxon>
        <taxon>Metazoa</taxon>
        <taxon>Ecdysozoa</taxon>
        <taxon>Arthropoda</taxon>
        <taxon>Hexapoda</taxon>
        <taxon>Insecta</taxon>
        <taxon>Pterygota</taxon>
        <taxon>Palaeoptera</taxon>
        <taxon>Odonata</taxon>
        <taxon>Epiprocta</taxon>
        <taxon>Anisoptera</taxon>
        <taxon>Libelluloidea</taxon>
        <taxon>Libellulidae</taxon>
        <taxon>Ladona</taxon>
    </lineage>
</organism>
<sequence>MDSIKKEDFNTDITIRSERVMNILNDTVKKIETALTLSEFALNLDRYKHLLSEDELNILLYYIQNGSKDKERSENGIYLHGNDNCSTKVLQPPPRISIEDFELNYSQSSSYDIAEPMLQKAIELLCKKKELSECINIKAKSSESRHLQSTFLEQICALRDNFEKILLEDLSYDEEEERTQHYKEIWKKNEDILSEIEVLRPSLANITSRVDNELKAKDDELRELYSKIEKVKSECQEEIKTICMESEMKIVSERVLVESKKQILLSDIRTQEEKLQDTLNDDLKKEKDLRAKRYKIETQLESLIGKYDADMGTRQEEFEHIKAEFDEEERQLSVLEENFSKQSVEYNALMEEKAEEERMELERKIEDLRSRVAARIIQTRWRDLKRRRLERAKMRKGKKGKGKKKSGKNSPSPKRPESATTGKKQ</sequence>
<keyword evidence="7" id="KW-0969">Cilium</keyword>
<evidence type="ECO:0000256" key="10">
    <source>
        <dbReference type="SAM" id="Coils"/>
    </source>
</evidence>
<dbReference type="Proteomes" id="UP000792457">
    <property type="component" value="Unassembled WGS sequence"/>
</dbReference>
<comment type="function">
    <text evidence="1">Component of the nexin-dynein regulatory complex (N-DRC), a key regulator of ciliary/flagellar motility which maintains the alignment and integrity of the distal axoneme and regulates microtubule sliding in motile axonemes.</text>
</comment>
<keyword evidence="10" id="KW-0175">Coiled coil</keyword>
<keyword evidence="9" id="KW-0966">Cell projection</keyword>
<evidence type="ECO:0000256" key="9">
    <source>
        <dbReference type="ARBA" id="ARBA00023273"/>
    </source>
</evidence>
<evidence type="ECO:0000256" key="5">
    <source>
        <dbReference type="ARBA" id="ARBA00022490"/>
    </source>
</evidence>
<dbReference type="PANTHER" id="PTHR31598">
    <property type="entry name" value="IQ DOMAIN-CONTAINING PROTEIN D"/>
    <property type="match status" value="1"/>
</dbReference>
<reference evidence="12" key="1">
    <citation type="submission" date="2013-04" db="EMBL/GenBank/DDBJ databases">
        <authorList>
            <person name="Qu J."/>
            <person name="Murali S.C."/>
            <person name="Bandaranaike D."/>
            <person name="Bellair M."/>
            <person name="Blankenburg K."/>
            <person name="Chao H."/>
            <person name="Dinh H."/>
            <person name="Doddapaneni H."/>
            <person name="Downs B."/>
            <person name="Dugan-Rocha S."/>
            <person name="Elkadiri S."/>
            <person name="Gnanaolivu R.D."/>
            <person name="Hernandez B."/>
            <person name="Javaid M."/>
            <person name="Jayaseelan J.C."/>
            <person name="Lee S."/>
            <person name="Li M."/>
            <person name="Ming W."/>
            <person name="Munidasa M."/>
            <person name="Muniz J."/>
            <person name="Nguyen L."/>
            <person name="Ongeri F."/>
            <person name="Osuji N."/>
            <person name="Pu L.-L."/>
            <person name="Puazo M."/>
            <person name="Qu C."/>
            <person name="Quiroz J."/>
            <person name="Raj R."/>
            <person name="Weissenberger G."/>
            <person name="Xin Y."/>
            <person name="Zou X."/>
            <person name="Han Y."/>
            <person name="Richards S."/>
            <person name="Worley K."/>
            <person name="Muzny D."/>
            <person name="Gibbs R."/>
        </authorList>
    </citation>
    <scope>NUCLEOTIDE SEQUENCE</scope>
    <source>
        <strain evidence="12">Sampled in the wild</strain>
    </source>
</reference>
<accession>A0A8K0P0N6</accession>
<reference evidence="12" key="2">
    <citation type="submission" date="2017-10" db="EMBL/GenBank/DDBJ databases">
        <title>Ladona fulva Genome sequencing and assembly.</title>
        <authorList>
            <person name="Murali S."/>
            <person name="Richards S."/>
            <person name="Bandaranaike D."/>
            <person name="Bellair M."/>
            <person name="Blankenburg K."/>
            <person name="Chao H."/>
            <person name="Dinh H."/>
            <person name="Doddapaneni H."/>
            <person name="Dugan-Rocha S."/>
            <person name="Elkadiri S."/>
            <person name="Gnanaolivu R."/>
            <person name="Hernandez B."/>
            <person name="Skinner E."/>
            <person name="Javaid M."/>
            <person name="Lee S."/>
            <person name="Li M."/>
            <person name="Ming W."/>
            <person name="Munidasa M."/>
            <person name="Muniz J."/>
            <person name="Nguyen L."/>
            <person name="Hughes D."/>
            <person name="Osuji N."/>
            <person name="Pu L.-L."/>
            <person name="Puazo M."/>
            <person name="Qu C."/>
            <person name="Quiroz J."/>
            <person name="Raj R."/>
            <person name="Weissenberger G."/>
            <person name="Xin Y."/>
            <person name="Zou X."/>
            <person name="Han Y."/>
            <person name="Worley K."/>
            <person name="Muzny D."/>
            <person name="Gibbs R."/>
        </authorList>
    </citation>
    <scope>NUCLEOTIDE SEQUENCE</scope>
    <source>
        <strain evidence="12">Sampled in the wild</strain>
    </source>
</reference>